<protein>
    <submittedName>
        <fullName evidence="1">Matrix protein</fullName>
    </submittedName>
</protein>
<sequence>MNSLNVLCSVNIVTSLPVSDKELFFVVGQNIIDDYSGPIPWKNIVPPIFLAALNEMNPISGDEDPLIMEGEFNEVLRIHPAYVGEIPERKLIYRDRFVWPFKGIRYVVNLKMELSRSRVPGIDLLSRLDGVPQEIKSLFVRENGMFT</sequence>
<reference evidence="1" key="1">
    <citation type="submission" date="2024-02" db="EMBL/GenBank/DDBJ databases">
        <authorList>
            <person name="Martyn C."/>
            <person name="Kistler A.L."/>
        </authorList>
    </citation>
    <scope>NUCLEOTIDE SEQUENCE</scope>
    <source>
        <strain evidence="1">CA005</strain>
    </source>
</reference>
<evidence type="ECO:0000313" key="1">
    <source>
        <dbReference type="EMBL" id="WZL61377.1"/>
    </source>
</evidence>
<accession>A0AAN0LIN8</accession>
<dbReference type="EMBL" id="PP415829">
    <property type="protein sequence ID" value="WZL61377.1"/>
    <property type="molecule type" value="Genomic_RNA"/>
</dbReference>
<proteinExistence type="predicted"/>
<organism evidence="1">
    <name type="scientific">Lobos virus</name>
    <dbReference type="NCBI Taxonomy" id="3139875"/>
    <lineage>
        <taxon>Viruses</taxon>
        <taxon>Riboviria</taxon>
    </lineage>
</organism>
<name>A0AAN0LIN8_9VIRU</name>